<reference evidence="1 2" key="1">
    <citation type="submission" date="2019-03" db="EMBL/GenBank/DDBJ databases">
        <title>Genomic Encyclopedia of Type Strains, Phase IV (KMG-IV): sequencing the most valuable type-strain genomes for metagenomic binning, comparative biology and taxonomic classification.</title>
        <authorList>
            <person name="Goeker M."/>
        </authorList>
    </citation>
    <scope>NUCLEOTIDE SEQUENCE [LARGE SCALE GENOMIC DNA]</scope>
    <source>
        <strain evidence="1 2">DSM 21100</strain>
    </source>
</reference>
<dbReference type="PANTHER" id="PTHR45947:SF3">
    <property type="entry name" value="SULFOQUINOVOSYL TRANSFERASE SQD2"/>
    <property type="match status" value="1"/>
</dbReference>
<accession>A0A4R3KMN4</accession>
<dbReference type="PANTHER" id="PTHR45947">
    <property type="entry name" value="SULFOQUINOVOSYL TRANSFERASE SQD2"/>
    <property type="match status" value="1"/>
</dbReference>
<evidence type="ECO:0000313" key="1">
    <source>
        <dbReference type="EMBL" id="TCS85610.1"/>
    </source>
</evidence>
<proteinExistence type="predicted"/>
<dbReference type="Proteomes" id="UP000295807">
    <property type="component" value="Unassembled WGS sequence"/>
</dbReference>
<dbReference type="GO" id="GO:0016757">
    <property type="term" value="F:glycosyltransferase activity"/>
    <property type="evidence" value="ECO:0007669"/>
    <property type="project" value="TreeGrafter"/>
</dbReference>
<keyword evidence="2" id="KW-1185">Reference proteome</keyword>
<keyword evidence="1" id="KW-0808">Transferase</keyword>
<dbReference type="Pfam" id="PF13692">
    <property type="entry name" value="Glyco_trans_1_4"/>
    <property type="match status" value="1"/>
</dbReference>
<name>A0A4R3KMN4_9SPHI</name>
<dbReference type="InterPro" id="IPR050194">
    <property type="entry name" value="Glycosyltransferase_grp1"/>
</dbReference>
<dbReference type="OrthoDB" id="9768685at2"/>
<dbReference type="Gene3D" id="3.40.50.2000">
    <property type="entry name" value="Glycogen Phosphorylase B"/>
    <property type="match status" value="2"/>
</dbReference>
<gene>
    <name evidence="1" type="ORF">EDD80_11112</name>
</gene>
<dbReference type="EMBL" id="SMAD01000011">
    <property type="protein sequence ID" value="TCS85610.1"/>
    <property type="molecule type" value="Genomic_DNA"/>
</dbReference>
<protein>
    <submittedName>
        <fullName evidence="1">Glycosyltransferase involved in cell wall biosynthesis</fullName>
    </submittedName>
</protein>
<dbReference type="AlphaFoldDB" id="A0A4R3KMN4"/>
<evidence type="ECO:0000313" key="2">
    <source>
        <dbReference type="Proteomes" id="UP000295807"/>
    </source>
</evidence>
<sequence length="439" mass="48749">MFRRWSGADSGGFIIKKQLRIVHVNAYDGNGGAGRAMMRLHHALKHTGAQSDALCMYQFDPHSDVTPIYRNWWGKLRSIATIFGERYLGKALAPSRGIPFSLQKMGLPVHRHPLVLNADIIHLHWVNHGMLAPRQMKKLLELGKPLVWSLHDCNPFTGGCHVRYDCRRYEISCGTCPALNSRSSNDWSHRTWNAKAKAYGRGRITWVAPSSWMGESVRKASLARGNEVAVIGNALETNVFHPGDRHSARQQLGISQDAFVLLAGHMPSSTDRHKGGAELIQAIRRFRELPGVDHAKILLVFFGGKDRDEADSWPYPAHFAGKIGQEEKLAGYYQAADVFLFPSLQESMGYTALESLACGTPVVAFRTSGVTDVVLHEENGYLATLGDTDQFAEGISWIYHHPSRGELASRGVAHATGHFESGLIAEKHLALYKRLLKAD</sequence>
<comment type="caution">
    <text evidence="1">The sequence shown here is derived from an EMBL/GenBank/DDBJ whole genome shotgun (WGS) entry which is preliminary data.</text>
</comment>
<organism evidence="1 2">
    <name type="scientific">Anseongella ginsenosidimutans</name>
    <dbReference type="NCBI Taxonomy" id="496056"/>
    <lineage>
        <taxon>Bacteria</taxon>
        <taxon>Pseudomonadati</taxon>
        <taxon>Bacteroidota</taxon>
        <taxon>Sphingobacteriia</taxon>
        <taxon>Sphingobacteriales</taxon>
        <taxon>Sphingobacteriaceae</taxon>
        <taxon>Anseongella</taxon>
    </lineage>
</organism>
<dbReference type="SUPFAM" id="SSF53756">
    <property type="entry name" value="UDP-Glycosyltransferase/glycogen phosphorylase"/>
    <property type="match status" value="1"/>
</dbReference>